<proteinExistence type="inferred from homology"/>
<dbReference type="Pfam" id="PF10431">
    <property type="entry name" value="ClpB_D2-small"/>
    <property type="match status" value="1"/>
</dbReference>
<keyword evidence="9" id="KW-0645">Protease</keyword>
<evidence type="ECO:0000259" key="8">
    <source>
        <dbReference type="PROSITE" id="PS51902"/>
    </source>
</evidence>
<comment type="similarity">
    <text evidence="6 7">Belongs to the ClpX chaperone family.</text>
</comment>
<feature type="binding site" evidence="6 7">
    <location>
        <position position="9"/>
    </location>
    <ligand>
        <name>Zn(2+)</name>
        <dbReference type="ChEBI" id="CHEBI:29105"/>
    </ligand>
</feature>
<keyword evidence="4 6" id="KW-0067">ATP-binding</keyword>
<dbReference type="PROSITE" id="PS00675">
    <property type="entry name" value="SIGMA54_INTERACT_1"/>
    <property type="match status" value="1"/>
</dbReference>
<gene>
    <name evidence="6 9" type="primary">clpX</name>
    <name evidence="9" type="ORF">GJR95_32950</name>
</gene>
<dbReference type="GO" id="GO:0016887">
    <property type="term" value="F:ATP hydrolysis activity"/>
    <property type="evidence" value="ECO:0007669"/>
    <property type="project" value="InterPro"/>
</dbReference>
<dbReference type="GO" id="GO:0005524">
    <property type="term" value="F:ATP binding"/>
    <property type="evidence" value="ECO:0007669"/>
    <property type="project" value="UniProtKB-UniRule"/>
</dbReference>
<dbReference type="InterPro" id="IPR059188">
    <property type="entry name" value="Znf_CLPX-like"/>
</dbReference>
<accession>A0A6P1W735</accession>
<evidence type="ECO:0000256" key="5">
    <source>
        <dbReference type="ARBA" id="ARBA00023186"/>
    </source>
</evidence>
<dbReference type="NCBIfam" id="NF003745">
    <property type="entry name" value="PRK05342.1"/>
    <property type="match status" value="1"/>
</dbReference>
<dbReference type="HAMAP" id="MF_00175">
    <property type="entry name" value="ClpX"/>
    <property type="match status" value="1"/>
</dbReference>
<dbReference type="SUPFAM" id="SSF52540">
    <property type="entry name" value="P-loop containing nucleoside triphosphate hydrolases"/>
    <property type="match status" value="1"/>
</dbReference>
<organism evidence="9 10">
    <name type="scientific">Spirosoma endbachense</name>
    <dbReference type="NCBI Taxonomy" id="2666025"/>
    <lineage>
        <taxon>Bacteria</taxon>
        <taxon>Pseudomonadati</taxon>
        <taxon>Bacteroidota</taxon>
        <taxon>Cytophagia</taxon>
        <taxon>Cytophagales</taxon>
        <taxon>Cytophagaceae</taxon>
        <taxon>Spirosoma</taxon>
    </lineage>
</organism>
<keyword evidence="9" id="KW-0378">Hydrolase</keyword>
<dbReference type="SMART" id="SM00994">
    <property type="entry name" value="zf-C4_ClpX"/>
    <property type="match status" value="1"/>
</dbReference>
<comment type="subunit">
    <text evidence="6">Component of the ClpX-ClpP complex. Forms a hexameric ring that, in the presence of ATP, binds to fourteen ClpP subunits assembled into a disk-like structure with a central cavity, resembling the structure of eukaryotic proteasomes.</text>
</comment>
<dbReference type="Gene3D" id="6.20.220.10">
    <property type="entry name" value="ClpX chaperone, C4-type zinc finger domain"/>
    <property type="match status" value="1"/>
</dbReference>
<comment type="caution">
    <text evidence="6">Lacks conserved residue(s) required for the propagation of feature annotation.</text>
</comment>
<dbReference type="InterPro" id="IPR003593">
    <property type="entry name" value="AAA+_ATPase"/>
</dbReference>
<dbReference type="GO" id="GO:0046983">
    <property type="term" value="F:protein dimerization activity"/>
    <property type="evidence" value="ECO:0007669"/>
    <property type="project" value="UniProtKB-UniRule"/>
</dbReference>
<dbReference type="GO" id="GO:0008270">
    <property type="term" value="F:zinc ion binding"/>
    <property type="evidence" value="ECO:0007669"/>
    <property type="project" value="UniProtKB-UniRule"/>
</dbReference>
<dbReference type="PANTHER" id="PTHR48102:SF7">
    <property type="entry name" value="ATP-DEPENDENT CLP PROTEASE ATP-BINDING SUBUNIT CLPX-LIKE, MITOCHONDRIAL"/>
    <property type="match status" value="1"/>
</dbReference>
<dbReference type="InterPro" id="IPR010603">
    <property type="entry name" value="Znf_CppX_C4"/>
</dbReference>
<sequence>MPQISCSFCGRRKNEVLLLLSGIDAHICNYCIEQGHQVVLEEMRPKRSEPTEVNINLIKPVEMKRHLDQYVIGQDDAKKAITVAVYNHYKRLMQPKTNDDVTIEKSNIIMVGETGTGKTYLARSIAKILEVPFCIADATVITEAGYVGEDVETILTRLLQAADYNVETAERGIVYIDEIDKIARKSDNPSITRDVSGEGVQQALLKLLEGSVVNVPPQGGRKHPDQRLIALNTENILFICGGAFDGIERHIAKRINTRPIGFSGDRRLNDTFEKGHLMRYISALDLKSFGLIPELIGRLPVLAHLEPLDRDALMQILTEPKNAITKQYNKLFQMEGITLHWDPSALNYIVDQALQYGLGARGLRSICESIIMDAMFEMPSQTGVKELTVSLEYAQEKFGKSSTYQMRSVA</sequence>
<dbReference type="KEGG" id="senf:GJR95_32950"/>
<dbReference type="AlphaFoldDB" id="A0A6P1W735"/>
<dbReference type="Proteomes" id="UP000464577">
    <property type="component" value="Chromosome"/>
</dbReference>
<keyword evidence="1 6" id="KW-0479">Metal-binding</keyword>
<dbReference type="CDD" id="cd19497">
    <property type="entry name" value="RecA-like_ClpX"/>
    <property type="match status" value="1"/>
</dbReference>
<feature type="domain" description="ClpX-type ZB" evidence="8">
    <location>
        <begin position="1"/>
        <end position="47"/>
    </location>
</feature>
<dbReference type="Pfam" id="PF06689">
    <property type="entry name" value="zf-C4_ClpX"/>
    <property type="match status" value="1"/>
</dbReference>
<evidence type="ECO:0000313" key="10">
    <source>
        <dbReference type="Proteomes" id="UP000464577"/>
    </source>
</evidence>
<evidence type="ECO:0000256" key="6">
    <source>
        <dbReference type="HAMAP-Rule" id="MF_00175"/>
    </source>
</evidence>
<evidence type="ECO:0000256" key="2">
    <source>
        <dbReference type="ARBA" id="ARBA00022741"/>
    </source>
</evidence>
<dbReference type="InterPro" id="IPR050052">
    <property type="entry name" value="ATP-dep_Clp_protease_ClpX"/>
</dbReference>
<evidence type="ECO:0000256" key="1">
    <source>
        <dbReference type="ARBA" id="ARBA00022723"/>
    </source>
</evidence>
<dbReference type="FunFam" id="1.10.8.60:FF:000002">
    <property type="entry name" value="ATP-dependent Clp protease ATP-binding subunit ClpX"/>
    <property type="match status" value="1"/>
</dbReference>
<protein>
    <recommendedName>
        <fullName evidence="6">ATP-dependent Clp protease ATP-binding subunit ClpX</fullName>
    </recommendedName>
</protein>
<evidence type="ECO:0000313" key="9">
    <source>
        <dbReference type="EMBL" id="QHV99526.1"/>
    </source>
</evidence>
<feature type="binding site" evidence="6 7">
    <location>
        <position position="28"/>
    </location>
    <ligand>
        <name>Zn(2+)</name>
        <dbReference type="ChEBI" id="CHEBI:29105"/>
    </ligand>
</feature>
<dbReference type="InterPro" id="IPR019489">
    <property type="entry name" value="Clp_ATPase_C"/>
</dbReference>
<dbReference type="GO" id="GO:0009376">
    <property type="term" value="C:HslUV protease complex"/>
    <property type="evidence" value="ECO:0007669"/>
    <property type="project" value="TreeGrafter"/>
</dbReference>
<evidence type="ECO:0000256" key="3">
    <source>
        <dbReference type="ARBA" id="ARBA00022833"/>
    </source>
</evidence>
<keyword evidence="2 6" id="KW-0547">Nucleotide-binding</keyword>
<dbReference type="NCBIfam" id="TIGR00382">
    <property type="entry name" value="clpX"/>
    <property type="match status" value="1"/>
</dbReference>
<name>A0A6P1W735_9BACT</name>
<dbReference type="Gene3D" id="1.10.8.60">
    <property type="match status" value="1"/>
</dbReference>
<dbReference type="InterPro" id="IPR003959">
    <property type="entry name" value="ATPase_AAA_core"/>
</dbReference>
<dbReference type="InterPro" id="IPR038366">
    <property type="entry name" value="Znf_CppX_C4_sf"/>
</dbReference>
<dbReference type="GO" id="GO:0140662">
    <property type="term" value="F:ATP-dependent protein folding chaperone"/>
    <property type="evidence" value="ECO:0007669"/>
    <property type="project" value="InterPro"/>
</dbReference>
<dbReference type="RefSeq" id="WP_162389926.1">
    <property type="nucleotide sequence ID" value="NZ_CP045997.1"/>
</dbReference>
<dbReference type="EMBL" id="CP045997">
    <property type="protein sequence ID" value="QHV99526.1"/>
    <property type="molecule type" value="Genomic_DNA"/>
</dbReference>
<dbReference type="InterPro" id="IPR027417">
    <property type="entry name" value="P-loop_NTPase"/>
</dbReference>
<keyword evidence="10" id="KW-1185">Reference proteome</keyword>
<dbReference type="SMART" id="SM01086">
    <property type="entry name" value="ClpB_D2-small"/>
    <property type="match status" value="1"/>
</dbReference>
<dbReference type="SUPFAM" id="SSF57716">
    <property type="entry name" value="Glucocorticoid receptor-like (DNA-binding domain)"/>
    <property type="match status" value="1"/>
</dbReference>
<comment type="function">
    <text evidence="6">ATP-dependent specificity component of the Clp protease. It directs the protease to specific substrates. Can perform chaperone functions in the absence of ClpP.</text>
</comment>
<feature type="binding site" evidence="6 7">
    <location>
        <position position="6"/>
    </location>
    <ligand>
        <name>Zn(2+)</name>
        <dbReference type="ChEBI" id="CHEBI:29105"/>
    </ligand>
</feature>
<keyword evidence="5 6" id="KW-0143">Chaperone</keyword>
<dbReference type="PANTHER" id="PTHR48102">
    <property type="entry name" value="ATP-DEPENDENT CLP PROTEASE ATP-BINDING SUBUNIT CLPX-LIKE, MITOCHONDRIAL-RELATED"/>
    <property type="match status" value="1"/>
</dbReference>
<dbReference type="GO" id="GO:0051301">
    <property type="term" value="P:cell division"/>
    <property type="evidence" value="ECO:0007669"/>
    <property type="project" value="TreeGrafter"/>
</dbReference>
<dbReference type="InterPro" id="IPR046425">
    <property type="entry name" value="ClpX_bact"/>
</dbReference>
<dbReference type="GO" id="GO:0051603">
    <property type="term" value="P:proteolysis involved in protein catabolic process"/>
    <property type="evidence" value="ECO:0007669"/>
    <property type="project" value="TreeGrafter"/>
</dbReference>
<evidence type="ECO:0000256" key="7">
    <source>
        <dbReference type="PROSITE-ProRule" id="PRU01250"/>
    </source>
</evidence>
<dbReference type="GO" id="GO:0051082">
    <property type="term" value="F:unfolded protein binding"/>
    <property type="evidence" value="ECO:0007669"/>
    <property type="project" value="UniProtKB-UniRule"/>
</dbReference>
<dbReference type="InterPro" id="IPR004487">
    <property type="entry name" value="Clp_protease_ATP-bd_su_ClpX"/>
</dbReference>
<dbReference type="SMART" id="SM00382">
    <property type="entry name" value="AAA"/>
    <property type="match status" value="1"/>
</dbReference>
<dbReference type="GO" id="GO:0008233">
    <property type="term" value="F:peptidase activity"/>
    <property type="evidence" value="ECO:0007669"/>
    <property type="project" value="UniProtKB-KW"/>
</dbReference>
<dbReference type="PROSITE" id="PS51902">
    <property type="entry name" value="CLPX_ZB"/>
    <property type="match status" value="1"/>
</dbReference>
<dbReference type="InterPro" id="IPR025662">
    <property type="entry name" value="Sigma_54_int_dom_ATP-bd_1"/>
</dbReference>
<feature type="binding site" evidence="6 7">
    <location>
        <position position="31"/>
    </location>
    <ligand>
        <name>Zn(2+)</name>
        <dbReference type="ChEBI" id="CHEBI:29105"/>
    </ligand>
</feature>
<keyword evidence="3 6" id="KW-0862">Zinc</keyword>
<reference evidence="9 10" key="1">
    <citation type="submission" date="2019-11" db="EMBL/GenBank/DDBJ databases">
        <title>Spirosoma endbachense sp. nov., isolated from a natural salt meadow.</title>
        <authorList>
            <person name="Rojas J."/>
            <person name="Ambika Manirajan B."/>
            <person name="Ratering S."/>
            <person name="Suarez C."/>
            <person name="Geissler-Plaum R."/>
            <person name="Schnell S."/>
        </authorList>
    </citation>
    <scope>NUCLEOTIDE SEQUENCE [LARGE SCALE GENOMIC DNA]</scope>
    <source>
        <strain evidence="9 10">I-24</strain>
    </source>
</reference>
<dbReference type="Pfam" id="PF07724">
    <property type="entry name" value="AAA_2"/>
    <property type="match status" value="1"/>
</dbReference>
<dbReference type="Gene3D" id="3.40.50.300">
    <property type="entry name" value="P-loop containing nucleotide triphosphate hydrolases"/>
    <property type="match status" value="1"/>
</dbReference>
<evidence type="ECO:0000256" key="4">
    <source>
        <dbReference type="ARBA" id="ARBA00022840"/>
    </source>
</evidence>